<feature type="region of interest" description="Disordered" evidence="10">
    <location>
        <begin position="966"/>
        <end position="1065"/>
    </location>
</feature>
<comment type="similarity">
    <text evidence="2">Belongs to the NFX1 family.</text>
</comment>
<protein>
    <recommendedName>
        <fullName evidence="11">R3H domain-containing protein</fullName>
    </recommendedName>
</protein>
<comment type="caution">
    <text evidence="12">The sequence shown here is derived from an EMBL/GenBank/DDBJ whole genome shotgun (WGS) entry which is preliminary data.</text>
</comment>
<dbReference type="SMART" id="SM00393">
    <property type="entry name" value="R3H"/>
    <property type="match status" value="1"/>
</dbReference>
<keyword evidence="4" id="KW-0677">Repeat</keyword>
<evidence type="ECO:0000256" key="6">
    <source>
        <dbReference type="ARBA" id="ARBA00022833"/>
    </source>
</evidence>
<dbReference type="InterPro" id="IPR000967">
    <property type="entry name" value="Znf_NFX1"/>
</dbReference>
<dbReference type="Gene3D" id="3.30.1370.50">
    <property type="entry name" value="R3H-like domain"/>
    <property type="match status" value="1"/>
</dbReference>
<dbReference type="GO" id="GO:0008270">
    <property type="term" value="F:zinc ion binding"/>
    <property type="evidence" value="ECO:0007669"/>
    <property type="project" value="UniProtKB-KW"/>
</dbReference>
<feature type="compositionally biased region" description="Basic and acidic residues" evidence="10">
    <location>
        <begin position="37"/>
        <end position="48"/>
    </location>
</feature>
<evidence type="ECO:0000256" key="3">
    <source>
        <dbReference type="ARBA" id="ARBA00022723"/>
    </source>
</evidence>
<keyword evidence="3" id="KW-0479">Metal-binding</keyword>
<feature type="compositionally biased region" description="Polar residues" evidence="10">
    <location>
        <begin position="1008"/>
        <end position="1032"/>
    </location>
</feature>
<dbReference type="GO" id="GO:0000977">
    <property type="term" value="F:RNA polymerase II transcription regulatory region sequence-specific DNA binding"/>
    <property type="evidence" value="ECO:0007669"/>
    <property type="project" value="TreeGrafter"/>
</dbReference>
<feature type="compositionally biased region" description="Polar residues" evidence="10">
    <location>
        <begin position="121"/>
        <end position="131"/>
    </location>
</feature>
<evidence type="ECO:0000256" key="2">
    <source>
        <dbReference type="ARBA" id="ARBA00007269"/>
    </source>
</evidence>
<sequence length="1065" mass="114749">MSSSMSEIVTHLALAATMSSSPSTQPPSDATTTTTHLSERKEIPESRRNHGQRAVNPGGVSDSSSRNDTRRQRQNTGQRRRNNSRGPDATSLHPQSAPTRSQPNDHHRRTPHPVRGRPANPQAQDQATPSPGQRRRAARFNPALSEEPTASVTSKANAPAQSSGGNSSRRRTRAPPGDDLTSILTFALSNPPFPECMICFNPILPGHPSWSCSPKEEKDAQSCWNTFHLKCIKPWAEKSVKDTEDAWRVRGEERKGEWRCPGCQSKREIVPRKYWCFCGSTQDPKPPRLATPHSCGNLCARARVCGHPCPLPCHPGPCPPCKITIQNPCHCGKDTIALVCSRANPTSGGRGVLLANRSCGHKCGKTLSCQNHVCQDICHDGECNPCTITDLARCWCGRERKQLACGEGDDKECIFFGSHGEESWIGKFDCGNVCERLFDCDIHKCPKMCHPPSLMPPECSYSPLAVTHCPCGKRSLTDPATHHYFSKNAKLIRSACTDPVPTCTSPCGKELDGCTHFCSAICHTGPCPPCIVAVVRPCRCGSTTRPLTCSTTQAETDSTTFLCNKPCGSLRACGHHTCTRLCCPLAHLANPVGKGKKKAATNNIGPEVVDVDGWHQCDVVCGRMLSCGNHHCEERDHRGPCPPCFQSSFEELFCHCGRTILEPPIPCGTQIQCSYPCARPDPSCGHPKAPHLCHEDPTPCPPCVYLTEKLCACGKTMVGNIRCSSEKVSCGKPCGRPLGCGFHRCEQLCHSGACAPCTAICGKPRKLCLPAQHPCTQPCHAPSICPEIEPCTAAIIVNCPCGRIQQSVLCGRSATSPAGREAALVPRCTNECEIAKRNARLAEALGINPDLHKANSRQVVYSDDLVAFAKPNVKFVELVEKTFAEFVTSDKRVHVLPSMPESKRKFVHDLAAVYRMDSQMVDREPHRSVQLIRRIDTRIPTNILSQSVATSSTLGKLADLRAPARAALPAPTPTGSGSSKVGRGWNSVLAPAPQAPSNLSAWAGPNTPRATTPSQPTTGASSWATPGASRSATPLPVPSQPVAAAATAAPGSSEAVPDNWEDDDV</sequence>
<keyword evidence="9" id="KW-0539">Nucleus</keyword>
<dbReference type="PANTHER" id="PTHR12360:SF12">
    <property type="entry name" value="TRANSCRIPTIONAL REPRESSOR NF-X1"/>
    <property type="match status" value="1"/>
</dbReference>
<dbReference type="GO" id="GO:0000122">
    <property type="term" value="P:negative regulation of transcription by RNA polymerase II"/>
    <property type="evidence" value="ECO:0007669"/>
    <property type="project" value="TreeGrafter"/>
</dbReference>
<dbReference type="InterPro" id="IPR036867">
    <property type="entry name" value="R3H_dom_sf"/>
</dbReference>
<feature type="compositionally biased region" description="Basic residues" evidence="10">
    <location>
        <begin position="106"/>
        <end position="115"/>
    </location>
</feature>
<keyword evidence="5" id="KW-0863">Zinc-finger</keyword>
<dbReference type="GO" id="GO:0005634">
    <property type="term" value="C:nucleus"/>
    <property type="evidence" value="ECO:0007669"/>
    <property type="project" value="UniProtKB-SubCell"/>
</dbReference>
<name>A0AAD4LPV9_9AGAM</name>
<feature type="compositionally biased region" description="Low complexity" evidence="10">
    <location>
        <begin position="1040"/>
        <end position="1056"/>
    </location>
</feature>
<dbReference type="AlphaFoldDB" id="A0AAD4LPV9"/>
<dbReference type="PANTHER" id="PTHR12360">
    <property type="entry name" value="NUCLEAR TRANSCRIPTION FACTOR, X-BOX BINDING 1 NFX1"/>
    <property type="match status" value="1"/>
</dbReference>
<proteinExistence type="inferred from homology"/>
<dbReference type="GO" id="GO:0000981">
    <property type="term" value="F:DNA-binding transcription factor activity, RNA polymerase II-specific"/>
    <property type="evidence" value="ECO:0007669"/>
    <property type="project" value="TreeGrafter"/>
</dbReference>
<dbReference type="CDD" id="cd06008">
    <property type="entry name" value="NF-X1-zinc-finger"/>
    <property type="match status" value="4"/>
</dbReference>
<evidence type="ECO:0000259" key="11">
    <source>
        <dbReference type="PROSITE" id="PS51061"/>
    </source>
</evidence>
<dbReference type="SUPFAM" id="SSF57850">
    <property type="entry name" value="RING/U-box"/>
    <property type="match status" value="1"/>
</dbReference>
<comment type="subcellular location">
    <subcellularLocation>
        <location evidence="1">Nucleus</location>
    </subcellularLocation>
</comment>
<dbReference type="InterPro" id="IPR001374">
    <property type="entry name" value="R3H_dom"/>
</dbReference>
<keyword evidence="7" id="KW-0805">Transcription regulation</keyword>
<feature type="compositionally biased region" description="Polar residues" evidence="10">
    <location>
        <begin position="148"/>
        <end position="161"/>
    </location>
</feature>
<dbReference type="InterPro" id="IPR034078">
    <property type="entry name" value="NFX1_fam"/>
</dbReference>
<dbReference type="Proteomes" id="UP001201163">
    <property type="component" value="Unassembled WGS sequence"/>
</dbReference>
<evidence type="ECO:0000313" key="13">
    <source>
        <dbReference type="Proteomes" id="UP001201163"/>
    </source>
</evidence>
<gene>
    <name evidence="12" type="ORF">EDB92DRAFT_1838403</name>
</gene>
<reference evidence="12" key="1">
    <citation type="submission" date="2022-01" db="EMBL/GenBank/DDBJ databases">
        <title>Comparative genomics reveals a dynamic genome evolution in the ectomycorrhizal milk-cap (Lactarius) mushrooms.</title>
        <authorList>
            <consortium name="DOE Joint Genome Institute"/>
            <person name="Lebreton A."/>
            <person name="Tang N."/>
            <person name="Kuo A."/>
            <person name="LaButti K."/>
            <person name="Drula E."/>
            <person name="Barry K."/>
            <person name="Clum A."/>
            <person name="Lipzen A."/>
            <person name="Mousain D."/>
            <person name="Ng V."/>
            <person name="Wang R."/>
            <person name="Wang X."/>
            <person name="Dai Y."/>
            <person name="Henrissat B."/>
            <person name="Grigoriev I.V."/>
            <person name="Guerin-Laguette A."/>
            <person name="Yu F."/>
            <person name="Martin F.M."/>
        </authorList>
    </citation>
    <scope>NUCLEOTIDE SEQUENCE</scope>
    <source>
        <strain evidence="12">QP</strain>
    </source>
</reference>
<evidence type="ECO:0000256" key="10">
    <source>
        <dbReference type="SAM" id="MobiDB-lite"/>
    </source>
</evidence>
<keyword evidence="8" id="KW-0804">Transcription</keyword>
<evidence type="ECO:0000313" key="12">
    <source>
        <dbReference type="EMBL" id="KAH8998182.1"/>
    </source>
</evidence>
<evidence type="ECO:0000256" key="5">
    <source>
        <dbReference type="ARBA" id="ARBA00022771"/>
    </source>
</evidence>
<dbReference type="Pfam" id="PF01422">
    <property type="entry name" value="zf-NF-X1"/>
    <property type="match status" value="7"/>
</dbReference>
<evidence type="ECO:0000256" key="4">
    <source>
        <dbReference type="ARBA" id="ARBA00022737"/>
    </source>
</evidence>
<feature type="region of interest" description="Disordered" evidence="10">
    <location>
        <begin position="1"/>
        <end position="178"/>
    </location>
</feature>
<evidence type="ECO:0000256" key="8">
    <source>
        <dbReference type="ARBA" id="ARBA00023163"/>
    </source>
</evidence>
<accession>A0AAD4LPV9</accession>
<dbReference type="SMART" id="SM00438">
    <property type="entry name" value="ZnF_NFX"/>
    <property type="match status" value="9"/>
</dbReference>
<dbReference type="EMBL" id="JAKELL010000006">
    <property type="protein sequence ID" value="KAH8998182.1"/>
    <property type="molecule type" value="Genomic_DNA"/>
</dbReference>
<dbReference type="PROSITE" id="PS51061">
    <property type="entry name" value="R3H"/>
    <property type="match status" value="1"/>
</dbReference>
<keyword evidence="13" id="KW-1185">Reference proteome</keyword>
<evidence type="ECO:0000256" key="7">
    <source>
        <dbReference type="ARBA" id="ARBA00023015"/>
    </source>
</evidence>
<keyword evidence="6" id="KW-0862">Zinc</keyword>
<dbReference type="SUPFAM" id="SSF82708">
    <property type="entry name" value="R3H domain"/>
    <property type="match status" value="1"/>
</dbReference>
<feature type="compositionally biased region" description="Polar residues" evidence="10">
    <location>
        <begin position="92"/>
        <end position="102"/>
    </location>
</feature>
<dbReference type="Pfam" id="PF01424">
    <property type="entry name" value="R3H"/>
    <property type="match status" value="1"/>
</dbReference>
<feature type="domain" description="R3H" evidence="11">
    <location>
        <begin position="873"/>
        <end position="935"/>
    </location>
</feature>
<evidence type="ECO:0000256" key="1">
    <source>
        <dbReference type="ARBA" id="ARBA00004123"/>
    </source>
</evidence>
<organism evidence="12 13">
    <name type="scientific">Lactarius akahatsu</name>
    <dbReference type="NCBI Taxonomy" id="416441"/>
    <lineage>
        <taxon>Eukaryota</taxon>
        <taxon>Fungi</taxon>
        <taxon>Dikarya</taxon>
        <taxon>Basidiomycota</taxon>
        <taxon>Agaricomycotina</taxon>
        <taxon>Agaricomycetes</taxon>
        <taxon>Russulales</taxon>
        <taxon>Russulaceae</taxon>
        <taxon>Lactarius</taxon>
    </lineage>
</organism>
<feature type="compositionally biased region" description="Low complexity" evidence="10">
    <location>
        <begin position="15"/>
        <end position="35"/>
    </location>
</feature>
<evidence type="ECO:0000256" key="9">
    <source>
        <dbReference type="ARBA" id="ARBA00023242"/>
    </source>
</evidence>